<accession>A0A061I8P3</accession>
<evidence type="ECO:0000313" key="2">
    <source>
        <dbReference type="Proteomes" id="UP000030759"/>
    </source>
</evidence>
<sequence>MARDPVWLLHRLPPGKEFPQKNQQQQQHIKKLFDKPDVVVHVFNTSPREAETAFRKEFDFHELQHPVRVCVNFAFAQPAAQD</sequence>
<dbReference type="Proteomes" id="UP000030759">
    <property type="component" value="Unassembled WGS sequence"/>
</dbReference>
<dbReference type="AlphaFoldDB" id="A0A061I8P3"/>
<protein>
    <submittedName>
        <fullName evidence="1">Uncharacterized protein</fullName>
    </submittedName>
</protein>
<organism evidence="1 2">
    <name type="scientific">Cricetulus griseus</name>
    <name type="common">Chinese hamster</name>
    <name type="synonym">Cricetulus barabensis griseus</name>
    <dbReference type="NCBI Taxonomy" id="10029"/>
    <lineage>
        <taxon>Eukaryota</taxon>
        <taxon>Metazoa</taxon>
        <taxon>Chordata</taxon>
        <taxon>Craniata</taxon>
        <taxon>Vertebrata</taxon>
        <taxon>Euteleostomi</taxon>
        <taxon>Mammalia</taxon>
        <taxon>Eutheria</taxon>
        <taxon>Euarchontoglires</taxon>
        <taxon>Glires</taxon>
        <taxon>Rodentia</taxon>
        <taxon>Myomorpha</taxon>
        <taxon>Muroidea</taxon>
        <taxon>Cricetidae</taxon>
        <taxon>Cricetinae</taxon>
        <taxon>Cricetulus</taxon>
    </lineage>
</organism>
<dbReference type="EMBL" id="KE674533">
    <property type="protein sequence ID" value="ERE76336.1"/>
    <property type="molecule type" value="Genomic_DNA"/>
</dbReference>
<proteinExistence type="predicted"/>
<evidence type="ECO:0000313" key="1">
    <source>
        <dbReference type="EMBL" id="ERE76336.1"/>
    </source>
</evidence>
<reference evidence="2" key="1">
    <citation type="journal article" date="2013" name="Nat. Biotechnol.">
        <title>Chinese hamster genome sequenced from sorted chromosomes.</title>
        <authorList>
            <person name="Brinkrolf K."/>
            <person name="Rupp O."/>
            <person name="Laux H."/>
            <person name="Kollin F."/>
            <person name="Ernst W."/>
            <person name="Linke B."/>
            <person name="Kofler R."/>
            <person name="Romand S."/>
            <person name="Hesse F."/>
            <person name="Budach W.E."/>
            <person name="Galosy S."/>
            <person name="Muller D."/>
            <person name="Noll T."/>
            <person name="Wienberg J."/>
            <person name="Jostock T."/>
            <person name="Leonard M."/>
            <person name="Grillari J."/>
            <person name="Tauch A."/>
            <person name="Goesmann A."/>
            <person name="Helk B."/>
            <person name="Mott J.E."/>
            <person name="Puhler A."/>
            <person name="Borth N."/>
        </authorList>
    </citation>
    <scope>NUCLEOTIDE SEQUENCE [LARGE SCALE GENOMIC DNA]</scope>
    <source>
        <strain evidence="2">17A/GY</strain>
    </source>
</reference>
<name>A0A061I8P3_CRIGR</name>
<gene>
    <name evidence="1" type="ORF">H671_4g11919</name>
</gene>